<evidence type="ECO:0000256" key="1">
    <source>
        <dbReference type="ARBA" id="ARBA00010136"/>
    </source>
</evidence>
<evidence type="ECO:0000313" key="4">
    <source>
        <dbReference type="Proteomes" id="UP000708208"/>
    </source>
</evidence>
<dbReference type="GO" id="GO:0042277">
    <property type="term" value="F:peptide binding"/>
    <property type="evidence" value="ECO:0007669"/>
    <property type="project" value="TreeGrafter"/>
</dbReference>
<dbReference type="GO" id="GO:0070006">
    <property type="term" value="F:metalloaminopeptidase activity"/>
    <property type="evidence" value="ECO:0007669"/>
    <property type="project" value="TreeGrafter"/>
</dbReference>
<dbReference type="InterPro" id="IPR050344">
    <property type="entry name" value="Peptidase_M1_aminopeptidases"/>
</dbReference>
<comment type="caution">
    <text evidence="3">The sequence shown here is derived from an EMBL/GenBank/DDBJ whole genome shotgun (WGS) entry which is preliminary data.</text>
</comment>
<gene>
    <name evidence="3" type="ORF">AFUS01_LOCUS35166</name>
</gene>
<dbReference type="Proteomes" id="UP000708208">
    <property type="component" value="Unassembled WGS sequence"/>
</dbReference>
<proteinExistence type="inferred from homology"/>
<dbReference type="OrthoDB" id="10031169at2759"/>
<feature type="non-terminal residue" evidence="3">
    <location>
        <position position="123"/>
    </location>
</feature>
<dbReference type="GO" id="GO:0005737">
    <property type="term" value="C:cytoplasm"/>
    <property type="evidence" value="ECO:0007669"/>
    <property type="project" value="TreeGrafter"/>
</dbReference>
<dbReference type="GO" id="GO:0016020">
    <property type="term" value="C:membrane"/>
    <property type="evidence" value="ECO:0007669"/>
    <property type="project" value="TreeGrafter"/>
</dbReference>
<feature type="domain" description="ERAP1-like C-terminal" evidence="2">
    <location>
        <begin position="36"/>
        <end position="121"/>
    </location>
</feature>
<dbReference type="InterPro" id="IPR024571">
    <property type="entry name" value="ERAP1-like_C_dom"/>
</dbReference>
<evidence type="ECO:0000313" key="3">
    <source>
        <dbReference type="EMBL" id="CAG7825040.1"/>
    </source>
</evidence>
<sequence>VSGSRPDFLDKKPKLWLRNNQLSVSYNVDEADAGDWLILNADSTGFYRVLYSEDMLTEIVNQLITNASVISPLTRSQLIDNYFNFAAADYVDVTQALLLTKYLGQETTLSAWTLLNRHLSKAF</sequence>
<dbReference type="GO" id="GO:0005615">
    <property type="term" value="C:extracellular space"/>
    <property type="evidence" value="ECO:0007669"/>
    <property type="project" value="TreeGrafter"/>
</dbReference>
<keyword evidence="4" id="KW-1185">Reference proteome</keyword>
<dbReference type="GO" id="GO:0008270">
    <property type="term" value="F:zinc ion binding"/>
    <property type="evidence" value="ECO:0007669"/>
    <property type="project" value="TreeGrafter"/>
</dbReference>
<dbReference type="GO" id="GO:0043171">
    <property type="term" value="P:peptide catabolic process"/>
    <property type="evidence" value="ECO:0007669"/>
    <property type="project" value="TreeGrafter"/>
</dbReference>
<dbReference type="EMBL" id="CAJVCH010534708">
    <property type="protein sequence ID" value="CAG7825040.1"/>
    <property type="molecule type" value="Genomic_DNA"/>
</dbReference>
<reference evidence="3" key="1">
    <citation type="submission" date="2021-06" db="EMBL/GenBank/DDBJ databases">
        <authorList>
            <person name="Hodson N. C."/>
            <person name="Mongue J. A."/>
            <person name="Jaron S. K."/>
        </authorList>
    </citation>
    <scope>NUCLEOTIDE SEQUENCE</scope>
</reference>
<dbReference type="GO" id="GO:0006508">
    <property type="term" value="P:proteolysis"/>
    <property type="evidence" value="ECO:0007669"/>
    <property type="project" value="TreeGrafter"/>
</dbReference>
<comment type="similarity">
    <text evidence="1">Belongs to the peptidase M1 family.</text>
</comment>
<evidence type="ECO:0000259" key="2">
    <source>
        <dbReference type="Pfam" id="PF11838"/>
    </source>
</evidence>
<dbReference type="AlphaFoldDB" id="A0A8J2L4T3"/>
<dbReference type="Pfam" id="PF11838">
    <property type="entry name" value="ERAP1_C"/>
    <property type="match status" value="1"/>
</dbReference>
<dbReference type="PANTHER" id="PTHR11533">
    <property type="entry name" value="PROTEASE M1 ZINC METALLOPROTEASE"/>
    <property type="match status" value="1"/>
</dbReference>
<organism evidence="3 4">
    <name type="scientific">Allacma fusca</name>
    <dbReference type="NCBI Taxonomy" id="39272"/>
    <lineage>
        <taxon>Eukaryota</taxon>
        <taxon>Metazoa</taxon>
        <taxon>Ecdysozoa</taxon>
        <taxon>Arthropoda</taxon>
        <taxon>Hexapoda</taxon>
        <taxon>Collembola</taxon>
        <taxon>Symphypleona</taxon>
        <taxon>Sminthuridae</taxon>
        <taxon>Allacma</taxon>
    </lineage>
</organism>
<protein>
    <recommendedName>
        <fullName evidence="2">ERAP1-like C-terminal domain-containing protein</fullName>
    </recommendedName>
</protein>
<feature type="non-terminal residue" evidence="3">
    <location>
        <position position="1"/>
    </location>
</feature>
<accession>A0A8J2L4T3</accession>
<dbReference type="PANTHER" id="PTHR11533:SF299">
    <property type="entry name" value="AMINOPEPTIDASE"/>
    <property type="match status" value="1"/>
</dbReference>
<name>A0A8J2L4T3_9HEXA</name>